<dbReference type="SMART" id="SM00267">
    <property type="entry name" value="GGDEF"/>
    <property type="match status" value="1"/>
</dbReference>
<dbReference type="SMART" id="SM00091">
    <property type="entry name" value="PAS"/>
    <property type="match status" value="1"/>
</dbReference>
<protein>
    <submittedName>
        <fullName evidence="6">PAS domain S-box protein</fullName>
    </submittedName>
</protein>
<dbReference type="Pfam" id="PF13188">
    <property type="entry name" value="PAS_8"/>
    <property type="match status" value="1"/>
</dbReference>
<dbReference type="InterPro" id="IPR035919">
    <property type="entry name" value="EAL_sf"/>
</dbReference>
<dbReference type="Pfam" id="PF03707">
    <property type="entry name" value="MHYT"/>
    <property type="match status" value="3"/>
</dbReference>
<dbReference type="NCBIfam" id="TIGR00229">
    <property type="entry name" value="sensory_box"/>
    <property type="match status" value="1"/>
</dbReference>
<dbReference type="InterPro" id="IPR029787">
    <property type="entry name" value="Nucleotide_cyclase"/>
</dbReference>
<gene>
    <name evidence="6" type="ORF">BC351_24110</name>
</gene>
<evidence type="ECO:0000313" key="6">
    <source>
        <dbReference type="EMBL" id="OPH58436.1"/>
    </source>
</evidence>
<dbReference type="RefSeq" id="WP_079412354.1">
    <property type="nucleotide sequence ID" value="NZ_MBTG01000010.1"/>
</dbReference>
<feature type="transmembrane region" description="Helical" evidence="1">
    <location>
        <begin position="109"/>
        <end position="128"/>
    </location>
</feature>
<keyword evidence="1" id="KW-0812">Transmembrane</keyword>
<dbReference type="PANTHER" id="PTHR44757:SF2">
    <property type="entry name" value="BIOFILM ARCHITECTURE MAINTENANCE PROTEIN MBAA"/>
    <property type="match status" value="1"/>
</dbReference>
<dbReference type="Gene3D" id="3.30.450.20">
    <property type="entry name" value="PAS domain"/>
    <property type="match status" value="1"/>
</dbReference>
<evidence type="ECO:0000259" key="2">
    <source>
        <dbReference type="PROSITE" id="PS50112"/>
    </source>
</evidence>
<name>A0A1V4HM01_9BACL</name>
<dbReference type="FunFam" id="3.20.20.450:FF:000001">
    <property type="entry name" value="Cyclic di-GMP phosphodiesterase yahA"/>
    <property type="match status" value="1"/>
</dbReference>
<sequence length="812" mass="91784">MEHIHGSYDVALVIFSYIVAVVASYTVLDLVGKISSSKGGYRWLWQLFGAIAMGMGIWSMHFVGMLAFSLSVPVAYNLLTVIQSVIVAIAASFIALFVVGRSELKLSQLLLAGVLLAAGISAMHYIGMAAMQIDISYRPLYFNLSILIAIVASIAALWLSFYFRKGTGSRKVWEKLGSGFIMGAAIVGMHYTGMVAAEFHLGVKSTLTTGMILDQKFLAYFITGGTLLTLGLSLFGIFISNRLTRKDFELMENEKWYRSLFENNQDGILTVDLDYRIKGSNPAVSRLTGLPRDWFHHQTVDKLYPIIVMEEQERTRNFFISSLGGELQRYETVIIHQNGDRVNLSVINVPVILEGKVVGSNIIVRDITSEKLAMDRIEYQAYHDELTGMPNRRMFNEVLAQKIVSQPKQFAVMVMDIDRFKMINDSLGHTYGDLFLQEMSERIRTCISDFQVTLARIGGDEFTLLYENESIEEISELAERIIQVIALPYRLKENDFYVTASIGIALYPLDGEDAVQLLKHADTAMYEVKKNGKNGFQFYSQELNNHLQERIELENDLRKAIPHNELFLYYQPQIRAGDSQMIGVEALVRWGHPTKGTLSPGLFIPIAEETGLIYEMGTWVLREACRQMKEWHNAGGPLIPVSVNLSSQQFHQSNLIEQIKAILEETGLEPQYLELEITESMMMDPTISSPILNQLTEYGVRISLDDFGTGYSSLSYLKLLPIHKLKIDRSFIRDITENENDKAIVSTIISMAQFLNMDVIAEGIETKEQLEILMENDCKKIQGYYFSRPLPADEVENVFFAPMRIVGEKVRK</sequence>
<keyword evidence="1" id="KW-0472">Membrane</keyword>
<dbReference type="CDD" id="cd01948">
    <property type="entry name" value="EAL"/>
    <property type="match status" value="1"/>
</dbReference>
<dbReference type="CDD" id="cd00130">
    <property type="entry name" value="PAS"/>
    <property type="match status" value="1"/>
</dbReference>
<dbReference type="PANTHER" id="PTHR44757">
    <property type="entry name" value="DIGUANYLATE CYCLASE DGCP"/>
    <property type="match status" value="1"/>
</dbReference>
<dbReference type="InterPro" id="IPR000014">
    <property type="entry name" value="PAS"/>
</dbReference>
<dbReference type="InterPro" id="IPR000160">
    <property type="entry name" value="GGDEF_dom"/>
</dbReference>
<dbReference type="NCBIfam" id="TIGR00254">
    <property type="entry name" value="GGDEF"/>
    <property type="match status" value="1"/>
</dbReference>
<proteinExistence type="predicted"/>
<accession>A0A1V4HM01</accession>
<feature type="transmembrane region" description="Helical" evidence="1">
    <location>
        <begin position="176"/>
        <end position="197"/>
    </location>
</feature>
<feature type="transmembrane region" description="Helical" evidence="1">
    <location>
        <begin position="217"/>
        <end position="239"/>
    </location>
</feature>
<dbReference type="Gene3D" id="3.30.70.270">
    <property type="match status" value="1"/>
</dbReference>
<dbReference type="SUPFAM" id="SSF141868">
    <property type="entry name" value="EAL domain-like"/>
    <property type="match status" value="1"/>
</dbReference>
<evidence type="ECO:0000259" key="3">
    <source>
        <dbReference type="PROSITE" id="PS50883"/>
    </source>
</evidence>
<feature type="domain" description="EAL" evidence="3">
    <location>
        <begin position="550"/>
        <end position="803"/>
    </location>
</feature>
<dbReference type="InterPro" id="IPR001633">
    <property type="entry name" value="EAL_dom"/>
</dbReference>
<dbReference type="SMART" id="SM00052">
    <property type="entry name" value="EAL"/>
    <property type="match status" value="1"/>
</dbReference>
<feature type="domain" description="MHYT" evidence="5">
    <location>
        <begin position="8"/>
        <end position="200"/>
    </location>
</feature>
<dbReference type="AlphaFoldDB" id="A0A1V4HM01"/>
<feature type="transmembrane region" description="Helical" evidence="1">
    <location>
        <begin position="74"/>
        <end position="97"/>
    </location>
</feature>
<comment type="caution">
    <text evidence="6">The sequence shown here is derived from an EMBL/GenBank/DDBJ whole genome shotgun (WGS) entry which is preliminary data.</text>
</comment>
<dbReference type="PROSITE" id="PS50924">
    <property type="entry name" value="MHYT"/>
    <property type="match status" value="1"/>
</dbReference>
<dbReference type="PROSITE" id="PS50112">
    <property type="entry name" value="PAS"/>
    <property type="match status" value="1"/>
</dbReference>
<evidence type="ECO:0000256" key="1">
    <source>
        <dbReference type="PROSITE-ProRule" id="PRU00244"/>
    </source>
</evidence>
<dbReference type="Pfam" id="PF00563">
    <property type="entry name" value="EAL"/>
    <property type="match status" value="1"/>
</dbReference>
<dbReference type="Proteomes" id="UP000190626">
    <property type="component" value="Unassembled WGS sequence"/>
</dbReference>
<dbReference type="Gene3D" id="3.20.20.450">
    <property type="entry name" value="EAL domain"/>
    <property type="match status" value="1"/>
</dbReference>
<evidence type="ECO:0000259" key="5">
    <source>
        <dbReference type="PROSITE" id="PS50924"/>
    </source>
</evidence>
<dbReference type="EMBL" id="MBTG01000010">
    <property type="protein sequence ID" value="OPH58436.1"/>
    <property type="molecule type" value="Genomic_DNA"/>
</dbReference>
<dbReference type="GO" id="GO:0016020">
    <property type="term" value="C:membrane"/>
    <property type="evidence" value="ECO:0007669"/>
    <property type="project" value="UniProtKB-UniRule"/>
</dbReference>
<reference evidence="7" key="1">
    <citation type="submission" date="2016-07" db="EMBL/GenBank/DDBJ databases">
        <authorList>
            <person name="Florea S."/>
            <person name="Webb J.S."/>
            <person name="Jaromczyk J."/>
            <person name="Schardl C.L."/>
        </authorList>
    </citation>
    <scope>NUCLEOTIDE SEQUENCE [LARGE SCALE GENOMIC DNA]</scope>
    <source>
        <strain evidence="7">CY1</strain>
    </source>
</reference>
<dbReference type="OrthoDB" id="9759607at2"/>
<evidence type="ECO:0000313" key="7">
    <source>
        <dbReference type="Proteomes" id="UP000190626"/>
    </source>
</evidence>
<keyword evidence="1" id="KW-1133">Transmembrane helix</keyword>
<feature type="transmembrane region" description="Helical" evidence="1">
    <location>
        <begin position="12"/>
        <end position="31"/>
    </location>
</feature>
<organism evidence="6 7">
    <name type="scientific">Paenibacillus ferrarius</name>
    <dbReference type="NCBI Taxonomy" id="1469647"/>
    <lineage>
        <taxon>Bacteria</taxon>
        <taxon>Bacillati</taxon>
        <taxon>Bacillota</taxon>
        <taxon>Bacilli</taxon>
        <taxon>Bacillales</taxon>
        <taxon>Paenibacillaceae</taxon>
        <taxon>Paenibacillus</taxon>
    </lineage>
</organism>
<dbReference type="SUPFAM" id="SSF55073">
    <property type="entry name" value="Nucleotide cyclase"/>
    <property type="match status" value="1"/>
</dbReference>
<feature type="transmembrane region" description="Helical" evidence="1">
    <location>
        <begin position="43"/>
        <end position="68"/>
    </location>
</feature>
<dbReference type="PROSITE" id="PS50883">
    <property type="entry name" value="EAL"/>
    <property type="match status" value="1"/>
</dbReference>
<dbReference type="Pfam" id="PF00990">
    <property type="entry name" value="GGDEF"/>
    <property type="match status" value="1"/>
</dbReference>
<feature type="transmembrane region" description="Helical" evidence="1">
    <location>
        <begin position="140"/>
        <end position="164"/>
    </location>
</feature>
<dbReference type="SUPFAM" id="SSF55785">
    <property type="entry name" value="PYP-like sensor domain (PAS domain)"/>
    <property type="match status" value="1"/>
</dbReference>
<dbReference type="InterPro" id="IPR043128">
    <property type="entry name" value="Rev_trsase/Diguanyl_cyclase"/>
</dbReference>
<dbReference type="CDD" id="cd01949">
    <property type="entry name" value="GGDEF"/>
    <property type="match status" value="1"/>
</dbReference>
<dbReference type="InterPro" id="IPR005330">
    <property type="entry name" value="MHYT_dom"/>
</dbReference>
<keyword evidence="7" id="KW-1185">Reference proteome</keyword>
<evidence type="ECO:0000259" key="4">
    <source>
        <dbReference type="PROSITE" id="PS50887"/>
    </source>
</evidence>
<dbReference type="InterPro" id="IPR052155">
    <property type="entry name" value="Biofilm_reg_signaling"/>
</dbReference>
<dbReference type="PROSITE" id="PS50887">
    <property type="entry name" value="GGDEF"/>
    <property type="match status" value="1"/>
</dbReference>
<feature type="domain" description="PAS" evidence="2">
    <location>
        <begin position="253"/>
        <end position="326"/>
    </location>
</feature>
<dbReference type="InterPro" id="IPR035965">
    <property type="entry name" value="PAS-like_dom_sf"/>
</dbReference>
<feature type="domain" description="GGDEF" evidence="4">
    <location>
        <begin position="408"/>
        <end position="541"/>
    </location>
</feature>
<dbReference type="STRING" id="1469647.BC351_24110"/>